<protein>
    <submittedName>
        <fullName evidence="1">Uncharacterized protein</fullName>
    </submittedName>
</protein>
<dbReference type="AlphaFoldDB" id="A0A5J5BUN4"/>
<dbReference type="PANTHER" id="PTHR36325">
    <property type="entry name" value="MYOSIN-2 HEAVY CHAIN-LIKE PROTEIN"/>
    <property type="match status" value="1"/>
</dbReference>
<keyword evidence="2" id="KW-1185">Reference proteome</keyword>
<dbReference type="OrthoDB" id="1436598at2759"/>
<dbReference type="PANTHER" id="PTHR36325:SF1">
    <property type="entry name" value="MYOSIN-2 HEAVY CHAIN-LIKE PROTEIN"/>
    <property type="match status" value="1"/>
</dbReference>
<name>A0A5J5BUN4_9ASTE</name>
<accession>A0A5J5BUN4</accession>
<proteinExistence type="predicted"/>
<evidence type="ECO:0000313" key="1">
    <source>
        <dbReference type="EMBL" id="KAA8545790.1"/>
    </source>
</evidence>
<organism evidence="1 2">
    <name type="scientific">Nyssa sinensis</name>
    <dbReference type="NCBI Taxonomy" id="561372"/>
    <lineage>
        <taxon>Eukaryota</taxon>
        <taxon>Viridiplantae</taxon>
        <taxon>Streptophyta</taxon>
        <taxon>Embryophyta</taxon>
        <taxon>Tracheophyta</taxon>
        <taxon>Spermatophyta</taxon>
        <taxon>Magnoliopsida</taxon>
        <taxon>eudicotyledons</taxon>
        <taxon>Gunneridae</taxon>
        <taxon>Pentapetalae</taxon>
        <taxon>asterids</taxon>
        <taxon>Cornales</taxon>
        <taxon>Nyssaceae</taxon>
        <taxon>Nyssa</taxon>
    </lineage>
</organism>
<dbReference type="Proteomes" id="UP000325577">
    <property type="component" value="Linkage Group LG10"/>
</dbReference>
<sequence length="67" mass="7710">MAAAQQSDDQIKHSVVARREARERELQEAWGGLGLGNSIRPHLSRLERDKAAWLKAEEEERRQAMEL</sequence>
<evidence type="ECO:0000313" key="2">
    <source>
        <dbReference type="Proteomes" id="UP000325577"/>
    </source>
</evidence>
<gene>
    <name evidence="1" type="ORF">F0562_020759</name>
</gene>
<dbReference type="EMBL" id="CM018033">
    <property type="protein sequence ID" value="KAA8545790.1"/>
    <property type="molecule type" value="Genomic_DNA"/>
</dbReference>
<reference evidence="1 2" key="1">
    <citation type="submission" date="2019-09" db="EMBL/GenBank/DDBJ databases">
        <title>A chromosome-level genome assembly of the Chinese tupelo Nyssa sinensis.</title>
        <authorList>
            <person name="Yang X."/>
            <person name="Kang M."/>
            <person name="Yang Y."/>
            <person name="Xiong H."/>
            <person name="Wang M."/>
            <person name="Zhang Z."/>
            <person name="Wang Z."/>
            <person name="Wu H."/>
            <person name="Ma T."/>
            <person name="Liu J."/>
            <person name="Xi Z."/>
        </authorList>
    </citation>
    <scope>NUCLEOTIDE SEQUENCE [LARGE SCALE GENOMIC DNA]</scope>
    <source>
        <strain evidence="1">J267</strain>
        <tissue evidence="1">Leaf</tissue>
    </source>
</reference>